<reference evidence="1" key="1">
    <citation type="journal article" date="2020" name="Stud. Mycol.">
        <title>101 Dothideomycetes genomes: a test case for predicting lifestyles and emergence of pathogens.</title>
        <authorList>
            <person name="Haridas S."/>
            <person name="Albert R."/>
            <person name="Binder M."/>
            <person name="Bloem J."/>
            <person name="Labutti K."/>
            <person name="Salamov A."/>
            <person name="Andreopoulos B."/>
            <person name="Baker S."/>
            <person name="Barry K."/>
            <person name="Bills G."/>
            <person name="Bluhm B."/>
            <person name="Cannon C."/>
            <person name="Castanera R."/>
            <person name="Culley D."/>
            <person name="Daum C."/>
            <person name="Ezra D."/>
            <person name="Gonzalez J."/>
            <person name="Henrissat B."/>
            <person name="Kuo A."/>
            <person name="Liang C."/>
            <person name="Lipzen A."/>
            <person name="Lutzoni F."/>
            <person name="Magnuson J."/>
            <person name="Mondo S."/>
            <person name="Nolan M."/>
            <person name="Ohm R."/>
            <person name="Pangilinan J."/>
            <person name="Park H.-J."/>
            <person name="Ramirez L."/>
            <person name="Alfaro M."/>
            <person name="Sun H."/>
            <person name="Tritt A."/>
            <person name="Yoshinaga Y."/>
            <person name="Zwiers L.-H."/>
            <person name="Turgeon B."/>
            <person name="Goodwin S."/>
            <person name="Spatafora J."/>
            <person name="Crous P."/>
            <person name="Grigoriev I."/>
        </authorList>
    </citation>
    <scope>NUCLEOTIDE SEQUENCE</scope>
    <source>
        <strain evidence="1">CBS 107.79</strain>
    </source>
</reference>
<dbReference type="EMBL" id="ML976715">
    <property type="protein sequence ID" value="KAF1968902.1"/>
    <property type="molecule type" value="Genomic_DNA"/>
</dbReference>
<keyword evidence="2" id="KW-1185">Reference proteome</keyword>
<dbReference type="AlphaFoldDB" id="A0A6A5UYK4"/>
<dbReference type="Proteomes" id="UP000800036">
    <property type="component" value="Unassembled WGS sequence"/>
</dbReference>
<organism evidence="1 2">
    <name type="scientific">Bimuria novae-zelandiae CBS 107.79</name>
    <dbReference type="NCBI Taxonomy" id="1447943"/>
    <lineage>
        <taxon>Eukaryota</taxon>
        <taxon>Fungi</taxon>
        <taxon>Dikarya</taxon>
        <taxon>Ascomycota</taxon>
        <taxon>Pezizomycotina</taxon>
        <taxon>Dothideomycetes</taxon>
        <taxon>Pleosporomycetidae</taxon>
        <taxon>Pleosporales</taxon>
        <taxon>Massarineae</taxon>
        <taxon>Didymosphaeriaceae</taxon>
        <taxon>Bimuria</taxon>
    </lineage>
</organism>
<proteinExistence type="predicted"/>
<gene>
    <name evidence="1" type="ORF">BU23DRAFT_655008</name>
</gene>
<evidence type="ECO:0008006" key="3">
    <source>
        <dbReference type="Google" id="ProtNLM"/>
    </source>
</evidence>
<name>A0A6A5UYK4_9PLEO</name>
<dbReference type="OrthoDB" id="446723at2759"/>
<evidence type="ECO:0000313" key="2">
    <source>
        <dbReference type="Proteomes" id="UP000800036"/>
    </source>
</evidence>
<feature type="non-terminal residue" evidence="1">
    <location>
        <position position="57"/>
    </location>
</feature>
<protein>
    <recommendedName>
        <fullName evidence="3">AB hydrolase-1 domain-containing protein</fullName>
    </recommendedName>
</protein>
<sequence>MELPDTLGSGWRPQNYRALSAVVPNLHILVIDYRGFGSSTGWPSESGMLTDALTLAK</sequence>
<accession>A0A6A5UYK4</accession>
<evidence type="ECO:0000313" key="1">
    <source>
        <dbReference type="EMBL" id="KAF1968902.1"/>
    </source>
</evidence>